<evidence type="ECO:0000313" key="9">
    <source>
        <dbReference type="Proteomes" id="UP000831787"/>
    </source>
</evidence>
<feature type="domain" description="Tyr recombinase" evidence="6">
    <location>
        <begin position="101"/>
        <end position="288"/>
    </location>
</feature>
<dbReference type="Proteomes" id="UP000831787">
    <property type="component" value="Chromosome"/>
</dbReference>
<accession>A0ABY4EGY4</accession>
<keyword evidence="4" id="KW-0233">DNA recombination</keyword>
<dbReference type="InterPro" id="IPR011010">
    <property type="entry name" value="DNA_brk_join_enz"/>
</dbReference>
<evidence type="ECO:0000256" key="2">
    <source>
        <dbReference type="ARBA" id="ARBA00022908"/>
    </source>
</evidence>
<keyword evidence="2" id="KW-0229">DNA integration</keyword>
<name>A0ABY4EGY4_9BACI</name>
<evidence type="ECO:0000256" key="1">
    <source>
        <dbReference type="ARBA" id="ARBA00008857"/>
    </source>
</evidence>
<dbReference type="InterPro" id="IPR002104">
    <property type="entry name" value="Integrase_catalytic"/>
</dbReference>
<dbReference type="Pfam" id="PF00589">
    <property type="entry name" value="Phage_integrase"/>
    <property type="match status" value="1"/>
</dbReference>
<dbReference type="Gene3D" id="1.10.150.130">
    <property type="match status" value="1"/>
</dbReference>
<evidence type="ECO:0000313" key="8">
    <source>
        <dbReference type="EMBL" id="UOQ43733.1"/>
    </source>
</evidence>
<dbReference type="InterPro" id="IPR013762">
    <property type="entry name" value="Integrase-like_cat_sf"/>
</dbReference>
<protein>
    <submittedName>
        <fullName evidence="8">Tyrosine-type recombinase/integrase</fullName>
    </submittedName>
</protein>
<dbReference type="InterPro" id="IPR050090">
    <property type="entry name" value="Tyrosine_recombinase_XerCD"/>
</dbReference>
<evidence type="ECO:0000259" key="7">
    <source>
        <dbReference type="PROSITE" id="PS51900"/>
    </source>
</evidence>
<comment type="similarity">
    <text evidence="1">Belongs to the 'phage' integrase family.</text>
</comment>
<dbReference type="PANTHER" id="PTHR30349">
    <property type="entry name" value="PHAGE INTEGRASE-RELATED"/>
    <property type="match status" value="1"/>
</dbReference>
<evidence type="ECO:0000256" key="3">
    <source>
        <dbReference type="ARBA" id="ARBA00023125"/>
    </source>
</evidence>
<dbReference type="RefSeq" id="WP_244709135.1">
    <property type="nucleotide sequence ID" value="NZ_CP095073.1"/>
</dbReference>
<dbReference type="PANTHER" id="PTHR30349:SF41">
    <property type="entry name" value="INTEGRASE_RECOMBINASE PROTEIN MJ0367-RELATED"/>
    <property type="match status" value="1"/>
</dbReference>
<dbReference type="InterPro" id="IPR010998">
    <property type="entry name" value="Integrase_recombinase_N"/>
</dbReference>
<dbReference type="PROSITE" id="PS51900">
    <property type="entry name" value="CB"/>
    <property type="match status" value="1"/>
</dbReference>
<reference evidence="8 9" key="1">
    <citation type="submission" date="2022-04" db="EMBL/GenBank/DDBJ databases">
        <title>Halobacillus sp. isolated from saltern.</title>
        <authorList>
            <person name="Won M."/>
            <person name="Lee C.-M."/>
            <person name="Woen H.-Y."/>
            <person name="Kwon S.-W."/>
        </authorList>
    </citation>
    <scope>NUCLEOTIDE SEQUENCE [LARGE SCALE GENOMIC DNA]</scope>
    <source>
        <strain evidence="8 9">SSBR10-3</strain>
    </source>
</reference>
<sequence length="298" mass="35267">MKEFIIERDYQNLSKTTIKAYEMLFDTFMSWAQENDLERIQDINTRTVKSFLSYCKNERNNNPTSLNTKHRQLKAFFNFLVSEDLMESNPADSIKKVKEDIRINTYTDSEVKEILSYLRRIKRREDTLYAIRNHTIFLTLIGTGLRASELTSLKWSDIDLVERNLKVFGKNRKEQTVPLSEALVRELSFWKEYCLNKFGELSPYVFVTQQNKQFSVNGLKCWFKRLAEIMEFPQTRCSAHSCRHYFAKKWIQNGGDISTLSKVLRHTSVKTTEKYLHWWGNEVAEDYDKFNALKGLNI</sequence>
<proteinExistence type="inferred from homology"/>
<keyword evidence="9" id="KW-1185">Reference proteome</keyword>
<evidence type="ECO:0000256" key="5">
    <source>
        <dbReference type="PROSITE-ProRule" id="PRU01248"/>
    </source>
</evidence>
<dbReference type="Gene3D" id="1.10.443.10">
    <property type="entry name" value="Intergrase catalytic core"/>
    <property type="match status" value="1"/>
</dbReference>
<dbReference type="Pfam" id="PF02899">
    <property type="entry name" value="Phage_int_SAM_1"/>
    <property type="match status" value="1"/>
</dbReference>
<dbReference type="PROSITE" id="PS51898">
    <property type="entry name" value="TYR_RECOMBINASE"/>
    <property type="match status" value="1"/>
</dbReference>
<evidence type="ECO:0000259" key="6">
    <source>
        <dbReference type="PROSITE" id="PS51898"/>
    </source>
</evidence>
<dbReference type="InterPro" id="IPR004107">
    <property type="entry name" value="Integrase_SAM-like_N"/>
</dbReference>
<feature type="domain" description="Core-binding (CB)" evidence="7">
    <location>
        <begin position="1"/>
        <end position="81"/>
    </location>
</feature>
<dbReference type="SUPFAM" id="SSF56349">
    <property type="entry name" value="DNA breaking-rejoining enzymes"/>
    <property type="match status" value="1"/>
</dbReference>
<organism evidence="8 9">
    <name type="scientific">Halobacillus salinarum</name>
    <dbReference type="NCBI Taxonomy" id="2932257"/>
    <lineage>
        <taxon>Bacteria</taxon>
        <taxon>Bacillati</taxon>
        <taxon>Bacillota</taxon>
        <taxon>Bacilli</taxon>
        <taxon>Bacillales</taxon>
        <taxon>Bacillaceae</taxon>
        <taxon>Halobacillus</taxon>
    </lineage>
</organism>
<gene>
    <name evidence="8" type="ORF">MUN89_17885</name>
</gene>
<dbReference type="InterPro" id="IPR044068">
    <property type="entry name" value="CB"/>
</dbReference>
<dbReference type="CDD" id="cd00397">
    <property type="entry name" value="DNA_BRE_C"/>
    <property type="match status" value="1"/>
</dbReference>
<keyword evidence="3 5" id="KW-0238">DNA-binding</keyword>
<evidence type="ECO:0000256" key="4">
    <source>
        <dbReference type="ARBA" id="ARBA00023172"/>
    </source>
</evidence>
<dbReference type="EMBL" id="CP095073">
    <property type="protein sequence ID" value="UOQ43733.1"/>
    <property type="molecule type" value="Genomic_DNA"/>
</dbReference>